<dbReference type="Gene3D" id="3.20.20.140">
    <property type="entry name" value="Metal-dependent hydrolases"/>
    <property type="match status" value="1"/>
</dbReference>
<dbReference type="PANTHER" id="PTHR22642:SF2">
    <property type="entry name" value="PROTEIN LONG AFTER FAR-RED 3"/>
    <property type="match status" value="1"/>
</dbReference>
<accession>A0A8J3T8F2</accession>
<dbReference type="InterPro" id="IPR032466">
    <property type="entry name" value="Metal_Hydrolase"/>
</dbReference>
<organism evidence="2 3">
    <name type="scientific">Planosporangium mesophilum</name>
    <dbReference type="NCBI Taxonomy" id="689768"/>
    <lineage>
        <taxon>Bacteria</taxon>
        <taxon>Bacillati</taxon>
        <taxon>Actinomycetota</taxon>
        <taxon>Actinomycetes</taxon>
        <taxon>Micromonosporales</taxon>
        <taxon>Micromonosporaceae</taxon>
        <taxon>Planosporangium</taxon>
    </lineage>
</organism>
<evidence type="ECO:0000313" key="2">
    <source>
        <dbReference type="EMBL" id="GII22435.1"/>
    </source>
</evidence>
<dbReference type="CDD" id="cd01300">
    <property type="entry name" value="YtcJ_like"/>
    <property type="match status" value="1"/>
</dbReference>
<dbReference type="SUPFAM" id="SSF51556">
    <property type="entry name" value="Metallo-dependent hydrolases"/>
    <property type="match status" value="1"/>
</dbReference>
<dbReference type="PANTHER" id="PTHR22642">
    <property type="entry name" value="IMIDAZOLONEPROPIONASE"/>
    <property type="match status" value="1"/>
</dbReference>
<feature type="domain" description="Amidohydrolase 3" evidence="1">
    <location>
        <begin position="44"/>
        <end position="504"/>
    </location>
</feature>
<gene>
    <name evidence="2" type="ORF">Pme01_20320</name>
</gene>
<dbReference type="InterPro" id="IPR033932">
    <property type="entry name" value="YtcJ-like"/>
</dbReference>
<comment type="caution">
    <text evidence="2">The sequence shown here is derived from an EMBL/GenBank/DDBJ whole genome shotgun (WGS) entry which is preliminary data.</text>
</comment>
<dbReference type="GO" id="GO:0016810">
    <property type="term" value="F:hydrolase activity, acting on carbon-nitrogen (but not peptide) bonds"/>
    <property type="evidence" value="ECO:0007669"/>
    <property type="project" value="InterPro"/>
</dbReference>
<dbReference type="RefSeq" id="WP_168114454.1">
    <property type="nucleotide sequence ID" value="NZ_BOON01000018.1"/>
</dbReference>
<evidence type="ECO:0000259" key="1">
    <source>
        <dbReference type="Pfam" id="PF07969"/>
    </source>
</evidence>
<dbReference type="InterPro" id="IPR013108">
    <property type="entry name" value="Amidohydro_3"/>
</dbReference>
<sequence length="509" mass="52723">MTPSTLYRNGRVYSASVPTATALLVTDGRIAWLGSDDDTPPADRVVDVGGALVTPAFVDAHVHCTDTGITLLGLDLSGARSREDVLDGVARHAAGQPGDAVVLGHGWDESGWADQRPPTVAELDRAGGGRSVYLSQASVHSALVSSPLLARVSPDEPGYAADGWLRRDAHHVARGIAHGSLGRTQRRRAQEAALRHAASLGIAAVHECGGPGTSDEEGFQALLALPGEGGLPEVYGYWGELGAAAKARELGAVGAGGDLYADGALGSHTAHLRSPYLDADTSGHGYVTAQQVADHLVDCVNQGVQGGFHAIGDAAIGTVLEGFGKAAVVVGVEAVRAGRHRIEHLELLDRELIRGLVEYGVVASVQPAFDRLWGGEHGMYAQRLGVERSLASNPLGALAGVGVSLAFGSDSPVTPLDPWGTLRAAINHHNPVYRISARTAFAAHTRGGWRAAGRDADGRLAPGTSATFAVWDAAAPLAGGLPALGDGDPLPMCRRTVLRGEVIYDVEDA</sequence>
<keyword evidence="3" id="KW-1185">Reference proteome</keyword>
<evidence type="ECO:0000313" key="3">
    <source>
        <dbReference type="Proteomes" id="UP000599074"/>
    </source>
</evidence>
<dbReference type="Proteomes" id="UP000599074">
    <property type="component" value="Unassembled WGS sequence"/>
</dbReference>
<dbReference type="SUPFAM" id="SSF51338">
    <property type="entry name" value="Composite domain of metallo-dependent hydrolases"/>
    <property type="match status" value="1"/>
</dbReference>
<dbReference type="InterPro" id="IPR011059">
    <property type="entry name" value="Metal-dep_hydrolase_composite"/>
</dbReference>
<dbReference type="Gene3D" id="2.30.40.10">
    <property type="entry name" value="Urease, subunit C, domain 1"/>
    <property type="match status" value="1"/>
</dbReference>
<dbReference type="Pfam" id="PF07969">
    <property type="entry name" value="Amidohydro_3"/>
    <property type="match status" value="1"/>
</dbReference>
<protein>
    <submittedName>
        <fullName evidence="2">Amidohydrolase</fullName>
    </submittedName>
</protein>
<reference evidence="2" key="1">
    <citation type="submission" date="2021-01" db="EMBL/GenBank/DDBJ databases">
        <title>Whole genome shotgun sequence of Planosporangium mesophilum NBRC 109066.</title>
        <authorList>
            <person name="Komaki H."/>
            <person name="Tamura T."/>
        </authorList>
    </citation>
    <scope>NUCLEOTIDE SEQUENCE</scope>
    <source>
        <strain evidence="2">NBRC 109066</strain>
    </source>
</reference>
<dbReference type="EMBL" id="BOON01000018">
    <property type="protein sequence ID" value="GII22435.1"/>
    <property type="molecule type" value="Genomic_DNA"/>
</dbReference>
<dbReference type="Gene3D" id="3.10.310.70">
    <property type="match status" value="1"/>
</dbReference>
<dbReference type="AlphaFoldDB" id="A0A8J3T8F2"/>
<proteinExistence type="predicted"/>
<name>A0A8J3T8F2_9ACTN</name>